<proteinExistence type="predicted"/>
<name>A0A160KV69_9MICO</name>
<dbReference type="Proteomes" id="UP000077071">
    <property type="component" value="Chromosome"/>
</dbReference>
<evidence type="ECO:0000313" key="1">
    <source>
        <dbReference type="EMBL" id="AND17524.1"/>
    </source>
</evidence>
<evidence type="ECO:0000313" key="2">
    <source>
        <dbReference type="Proteomes" id="UP000077071"/>
    </source>
</evidence>
<dbReference type="AlphaFoldDB" id="A0A160KV69"/>
<organism evidence="1 2">
    <name type="scientific">Rathayibacter tritici</name>
    <dbReference type="NCBI Taxonomy" id="33888"/>
    <lineage>
        <taxon>Bacteria</taxon>
        <taxon>Bacillati</taxon>
        <taxon>Actinomycetota</taxon>
        <taxon>Actinomycetes</taxon>
        <taxon>Micrococcales</taxon>
        <taxon>Microbacteriaceae</taxon>
        <taxon>Rathayibacter</taxon>
    </lineage>
</organism>
<protein>
    <submittedName>
        <fullName evidence="1">Uncharacterized protein</fullName>
    </submittedName>
</protein>
<gene>
    <name evidence="1" type="ORF">A6122_2408</name>
</gene>
<accession>A0A160KV69</accession>
<dbReference type="OrthoDB" id="5124538at2"/>
<keyword evidence="2" id="KW-1185">Reference proteome</keyword>
<dbReference type="KEGG" id="rtn:A6122_2408"/>
<dbReference type="RefSeq" id="WP_068255487.1">
    <property type="nucleotide sequence ID" value="NZ_CP015515.1"/>
</dbReference>
<reference evidence="1 2" key="1">
    <citation type="submission" date="2016-05" db="EMBL/GenBank/DDBJ databases">
        <title>Complete genome sequence of Rathayibacter tritici NCPPB 1953.</title>
        <authorList>
            <person name="Park J."/>
            <person name="Lee H.-H."/>
            <person name="Lee S.-W."/>
            <person name="Seo Y.-S."/>
        </authorList>
    </citation>
    <scope>NUCLEOTIDE SEQUENCE [LARGE SCALE GENOMIC DNA]</scope>
    <source>
        <strain evidence="1 2">NCPPB 1953</strain>
    </source>
</reference>
<sequence length="120" mass="13219">MNAVIRMHASSLRVKAVTPGRGGRDTPPEPETTVRRTTLSIDGRRFLLSISLDTEELEKRLVDAVRNRGDMVSFTVAGEREVCVLVSPGVAVILEHEDVAVEDPDAEDAPILYDDVEYLT</sequence>
<dbReference type="PATRIC" id="fig|33888.3.peg.2683"/>
<dbReference type="STRING" id="33888.A6122_2408"/>
<dbReference type="EMBL" id="CP015515">
    <property type="protein sequence ID" value="AND17524.1"/>
    <property type="molecule type" value="Genomic_DNA"/>
</dbReference>